<dbReference type="NCBIfam" id="NF041492">
    <property type="entry name" value="MobF"/>
    <property type="match status" value="1"/>
</dbReference>
<sequence length="985" mass="109107">MSIFTIDKFNTEDIQARAEYHETGEEIPHKSSGAEDYYFKPDGDTLLTAFVGSGSSELKLGARPKNGDYKALMSGINPRTGKSFCSKTRRTQLSNANRALAGFSTSFNVEKSLSLLYATLPRDQQMAFERAMMEATSRTILHLESRAIFAYRTGAQGSETHPGEVVAATYLHFTNRNQEPHLHVHAEFPNLILGSDGQWRTLDARELYRRQVEIAALFDASLASILQRDLPGVANHLECAPERSGLVVAGIDHSTIMRFSTRRQEIQNALKAMGASGADAARAVAKRTRQTKARVGGETLREEWKSCLADLSPEPGDLTPTTLLAAEALVFKNNSVFRHHDLDRAVAMLSILHGGIGSLSEIESAVSQQLGIVRLPDSPGEEPYFTTETFRQLETDLLRFARKASKHRQRFTLSDLQIQQALRQCEREKGFPLRDEQVQAMLHAIDGRQIAIIQGAAGTGKSASLAAFKIAYNAAGHRVLGLAPSGAAAAELQKSAGIDSQTIHALLMRLESDKARKPFILTNLDVIVLDEAGMVDTRTLHKLLSHIEAAGAKIVLVGDSKQLEAVGSASTLHMLTQHLGAARLEQIARQRSAEDRGISLAWFSDTQDAPAMMLRRGLLRGTSPEHPSPLERMLNDAAQIHKAGTDWSEILLLADRNSHVNQLNQRVREIRMAHGELDESAEKVIQVSNDRGYSRQLALCPGDRIMLRKNAKLGQTPVFNGDRATVTHIECHESGNDEAQFKTLVYVRLDRSGTEICWHLSDYDKLDHAYAMTVHKSQGLTVEHAFYLVSETTDRRSAYVAFTRAKTACPFYLSPECESAFANRTSLFKAKMTALDADPETKRWTLQTPIHTGDTTIRAQQPKIKELLEKAGVYFSYTGTPEILRPAAPDALAKQIRSRPAYRLQTRSRAKLDLLLQRLRERLSTFKLAGKTILNSRFSPEKPESLGEAHAQTRLHSRETQGCISRYNLQPGSQRSAHDASVPGY</sequence>
<feature type="region of interest" description="Disordered" evidence="1">
    <location>
        <begin position="937"/>
        <end position="957"/>
    </location>
</feature>
<dbReference type="InterPro" id="IPR051055">
    <property type="entry name" value="PIF1_helicase"/>
</dbReference>
<dbReference type="SUPFAM" id="SSF55464">
    <property type="entry name" value="Origin of replication-binding domain, RBD-like"/>
    <property type="match status" value="1"/>
</dbReference>
<dbReference type="Gene3D" id="2.30.30.940">
    <property type="match status" value="1"/>
</dbReference>
<feature type="domain" description="UvrD-like helicase C-terminal" evidence="3">
    <location>
        <begin position="768"/>
        <end position="809"/>
    </location>
</feature>
<accession>A0A5S5BEE9</accession>
<dbReference type="PANTHER" id="PTHR47642">
    <property type="entry name" value="ATP-DEPENDENT DNA HELICASE"/>
    <property type="match status" value="1"/>
</dbReference>
<proteinExistence type="predicted"/>
<reference evidence="4 5" key="1">
    <citation type="submission" date="2019-07" db="EMBL/GenBank/DDBJ databases">
        <title>Deep subsurface shale carbon reservoir microbial communities from Ohio and West Virginia, USA.</title>
        <authorList>
            <person name="Wrighton K."/>
        </authorList>
    </citation>
    <scope>NUCLEOTIDE SEQUENCE [LARGE SCALE GENOMIC DNA]</scope>
    <source>
        <strain evidence="4 5">NP_8Ht</strain>
    </source>
</reference>
<evidence type="ECO:0000313" key="5">
    <source>
        <dbReference type="Proteomes" id="UP000324282"/>
    </source>
</evidence>
<dbReference type="InterPro" id="IPR027785">
    <property type="entry name" value="UvrD-like_helicase_C"/>
</dbReference>
<dbReference type="CDD" id="cd18809">
    <property type="entry name" value="SF1_C_RecD"/>
    <property type="match status" value="1"/>
</dbReference>
<dbReference type="SUPFAM" id="SSF52540">
    <property type="entry name" value="P-loop containing nucleoside triphosphate hydrolases"/>
    <property type="match status" value="1"/>
</dbReference>
<evidence type="ECO:0000259" key="2">
    <source>
        <dbReference type="Pfam" id="PF08751"/>
    </source>
</evidence>
<evidence type="ECO:0000259" key="3">
    <source>
        <dbReference type="Pfam" id="PF13538"/>
    </source>
</evidence>
<dbReference type="Pfam" id="PF13538">
    <property type="entry name" value="UvrD_C_2"/>
    <property type="match status" value="1"/>
</dbReference>
<dbReference type="PANTHER" id="PTHR47642:SF5">
    <property type="entry name" value="ATP-DEPENDENT DNA HELICASE"/>
    <property type="match status" value="1"/>
</dbReference>
<dbReference type="Gene3D" id="3.40.50.300">
    <property type="entry name" value="P-loop containing nucleotide triphosphate hydrolases"/>
    <property type="match status" value="2"/>
</dbReference>
<feature type="domain" description="TrwC relaxase" evidence="2">
    <location>
        <begin position="18"/>
        <end position="309"/>
    </location>
</feature>
<feature type="region of interest" description="Disordered" evidence="1">
    <location>
        <begin position="966"/>
        <end position="985"/>
    </location>
</feature>
<organism evidence="4 5">
    <name type="scientific">Stutzerimonas stutzeri</name>
    <name type="common">Pseudomonas stutzeri</name>
    <dbReference type="NCBI Taxonomy" id="316"/>
    <lineage>
        <taxon>Bacteria</taxon>
        <taxon>Pseudomonadati</taxon>
        <taxon>Pseudomonadota</taxon>
        <taxon>Gammaproteobacteria</taxon>
        <taxon>Pseudomonadales</taxon>
        <taxon>Pseudomonadaceae</taxon>
        <taxon>Stutzerimonas</taxon>
    </lineage>
</organism>
<feature type="compositionally biased region" description="Polar residues" evidence="1">
    <location>
        <begin position="966"/>
        <end position="975"/>
    </location>
</feature>
<gene>
    <name evidence="4" type="ORF">A9A72_122472</name>
</gene>
<dbReference type="CDD" id="cd17933">
    <property type="entry name" value="DEXSc_RecD-like"/>
    <property type="match status" value="1"/>
</dbReference>
<dbReference type="InterPro" id="IPR027417">
    <property type="entry name" value="P-loop_NTPase"/>
</dbReference>
<evidence type="ECO:0000256" key="1">
    <source>
        <dbReference type="SAM" id="MobiDB-lite"/>
    </source>
</evidence>
<dbReference type="RefSeq" id="WP_148924755.1">
    <property type="nucleotide sequence ID" value="NZ_VNHQ01000012.1"/>
</dbReference>
<dbReference type="Proteomes" id="UP000324282">
    <property type="component" value="Unassembled WGS sequence"/>
</dbReference>
<dbReference type="InterPro" id="IPR014862">
    <property type="entry name" value="TrwC"/>
</dbReference>
<protein>
    <submittedName>
        <fullName evidence="4">Conjugative relaxase-like TrwC/TraI family protein</fullName>
    </submittedName>
</protein>
<dbReference type="AlphaFoldDB" id="A0A5S5BEE9"/>
<name>A0A5S5BEE9_STUST</name>
<evidence type="ECO:0000313" key="4">
    <source>
        <dbReference type="EMBL" id="TYP65344.1"/>
    </source>
</evidence>
<dbReference type="OrthoDB" id="1634048at2"/>
<dbReference type="Pfam" id="PF13604">
    <property type="entry name" value="AAA_30"/>
    <property type="match status" value="1"/>
</dbReference>
<dbReference type="Pfam" id="PF08751">
    <property type="entry name" value="TrwC"/>
    <property type="match status" value="1"/>
</dbReference>
<comment type="caution">
    <text evidence="4">The sequence shown here is derived from an EMBL/GenBank/DDBJ whole genome shotgun (WGS) entry which is preliminary data.</text>
</comment>
<dbReference type="EMBL" id="VNHQ01000012">
    <property type="protein sequence ID" value="TYP65344.1"/>
    <property type="molecule type" value="Genomic_DNA"/>
</dbReference>